<reference evidence="1 2" key="1">
    <citation type="submission" date="2019-01" db="EMBL/GenBank/DDBJ databases">
        <title>Draft genome sequences of the type strains of six Macrococcus species.</title>
        <authorList>
            <person name="Mazhar S."/>
            <person name="Altermann E."/>
            <person name="Hill C."/>
            <person name="Mcauliffe O."/>
        </authorList>
    </citation>
    <scope>NUCLEOTIDE SEQUENCE [LARGE SCALE GENOMIC DNA]</scope>
    <source>
        <strain evidence="1 2">ATCC 51828</strain>
    </source>
</reference>
<dbReference type="EMBL" id="SCWD01000001">
    <property type="protein sequence ID" value="TDM04546.1"/>
    <property type="molecule type" value="Genomic_DNA"/>
</dbReference>
<dbReference type="InterPro" id="IPR036102">
    <property type="entry name" value="OsmC/Ohrsf"/>
</dbReference>
<accession>A0A9Q8CNN6</accession>
<dbReference type="InterPro" id="IPR052707">
    <property type="entry name" value="OsmC_Ohr_Peroxiredoxin"/>
</dbReference>
<evidence type="ECO:0000313" key="2">
    <source>
        <dbReference type="Proteomes" id="UP000295280"/>
    </source>
</evidence>
<gene>
    <name evidence="1" type="ORF">ERX40_05065</name>
</gene>
<keyword evidence="2" id="KW-1185">Reference proteome</keyword>
<name>A0A9Q8CNN6_9STAP</name>
<dbReference type="Gene3D" id="3.30.300.20">
    <property type="match status" value="1"/>
</dbReference>
<dbReference type="InterPro" id="IPR003718">
    <property type="entry name" value="OsmC/Ohr_fam"/>
</dbReference>
<dbReference type="InterPro" id="IPR015946">
    <property type="entry name" value="KH_dom-like_a/b"/>
</dbReference>
<dbReference type="SUPFAM" id="SSF82784">
    <property type="entry name" value="OsmC-like"/>
    <property type="match status" value="1"/>
</dbReference>
<dbReference type="AlphaFoldDB" id="A0A9Q8CNN6"/>
<proteinExistence type="predicted"/>
<organism evidence="1 2">
    <name type="scientific">Macrococcus carouselicus</name>
    <dbReference type="NCBI Taxonomy" id="69969"/>
    <lineage>
        <taxon>Bacteria</taxon>
        <taxon>Bacillati</taxon>
        <taxon>Bacillota</taxon>
        <taxon>Bacilli</taxon>
        <taxon>Bacillales</taxon>
        <taxon>Staphylococcaceae</taxon>
        <taxon>Macrococcus</taxon>
    </lineage>
</organism>
<comment type="caution">
    <text evidence="1">The sequence shown here is derived from an EMBL/GenBank/DDBJ whole genome shotgun (WGS) entry which is preliminary data.</text>
</comment>
<protein>
    <recommendedName>
        <fullName evidence="3">SACOL1771 family peroxiredoxin</fullName>
    </recommendedName>
</protein>
<dbReference type="RefSeq" id="WP_133417404.1">
    <property type="nucleotide sequence ID" value="NZ_SCWD01000001.1"/>
</dbReference>
<dbReference type="PANTHER" id="PTHR42830">
    <property type="entry name" value="OSMOTICALLY INDUCIBLE FAMILY PROTEIN"/>
    <property type="match status" value="1"/>
</dbReference>
<dbReference type="Pfam" id="PF02566">
    <property type="entry name" value="OsmC"/>
    <property type="match status" value="1"/>
</dbReference>
<sequence length="145" mass="15793">MKHHFTGEASFKGGYGDFGTLRTQNMQTDISIPASMGGVEMGTNPDEMLLGAATTCFIISLSVLCERSGIPLTDLKVNSSAIVDRTDGILTYEAIDYIVHIQTDAPDSKHKLINRLVHKAEESCMITRALKGNVTVVVKEVHINE</sequence>
<dbReference type="Proteomes" id="UP000295280">
    <property type="component" value="Unassembled WGS sequence"/>
</dbReference>
<evidence type="ECO:0008006" key="3">
    <source>
        <dbReference type="Google" id="ProtNLM"/>
    </source>
</evidence>
<dbReference type="PANTHER" id="PTHR42830:SF2">
    <property type="entry name" value="OSMC_OHR FAMILY PROTEIN"/>
    <property type="match status" value="1"/>
</dbReference>
<dbReference type="OrthoDB" id="2242871at2"/>
<evidence type="ECO:0000313" key="1">
    <source>
        <dbReference type="EMBL" id="TDM04546.1"/>
    </source>
</evidence>